<feature type="transmembrane region" description="Helical" evidence="7">
    <location>
        <begin position="212"/>
        <end position="232"/>
    </location>
</feature>
<evidence type="ECO:0000256" key="6">
    <source>
        <dbReference type="PIRSR" id="PIRSR002419-1"/>
    </source>
</evidence>
<keyword evidence="5 7" id="KW-0472">Membrane</keyword>
<dbReference type="InterPro" id="IPR000301">
    <property type="entry name" value="Tetraspanin_animals"/>
</dbReference>
<dbReference type="SUPFAM" id="SSF48652">
    <property type="entry name" value="Tetraspanin"/>
    <property type="match status" value="1"/>
</dbReference>
<dbReference type="InterPro" id="IPR008952">
    <property type="entry name" value="Tetraspanin_EC2_sf"/>
</dbReference>
<evidence type="ECO:0000256" key="4">
    <source>
        <dbReference type="ARBA" id="ARBA00022989"/>
    </source>
</evidence>
<feature type="transmembrane region" description="Helical" evidence="7">
    <location>
        <begin position="12"/>
        <end position="34"/>
    </location>
</feature>
<reference evidence="8" key="1">
    <citation type="submission" date="2021-12" db="EMBL/GenBank/DDBJ databases">
        <authorList>
            <person name="King R."/>
        </authorList>
    </citation>
    <scope>NUCLEOTIDE SEQUENCE</scope>
</reference>
<dbReference type="PANTHER" id="PTHR19282">
    <property type="entry name" value="TETRASPANIN"/>
    <property type="match status" value="1"/>
</dbReference>
<evidence type="ECO:0000256" key="1">
    <source>
        <dbReference type="ARBA" id="ARBA00004141"/>
    </source>
</evidence>
<dbReference type="EMBL" id="OU963869">
    <property type="protein sequence ID" value="CAH0394539.1"/>
    <property type="molecule type" value="Genomic_DNA"/>
</dbReference>
<dbReference type="PRINTS" id="PR00259">
    <property type="entry name" value="TMFOUR"/>
</dbReference>
<dbReference type="CDD" id="cd03127">
    <property type="entry name" value="tetraspanin_LEL"/>
    <property type="match status" value="1"/>
</dbReference>
<dbReference type="PANTHER" id="PTHR19282:SF544">
    <property type="entry name" value="TETRASPANIN"/>
    <property type="match status" value="1"/>
</dbReference>
<dbReference type="AlphaFoldDB" id="A0A9P0F6M5"/>
<dbReference type="KEGG" id="btab:109032627"/>
<dbReference type="Proteomes" id="UP001152759">
    <property type="component" value="Chromosome 8"/>
</dbReference>
<evidence type="ECO:0000256" key="7">
    <source>
        <dbReference type="RuleBase" id="RU361218"/>
    </source>
</evidence>
<dbReference type="InterPro" id="IPR018499">
    <property type="entry name" value="Tetraspanin/Peripherin"/>
</dbReference>
<keyword evidence="9" id="KW-1185">Reference proteome</keyword>
<evidence type="ECO:0000313" key="9">
    <source>
        <dbReference type="Proteomes" id="UP001152759"/>
    </source>
</evidence>
<sequence>MSNCLSCLFKYVVFFFNYILLLIGITVLLISVWLKGPVEYYNTWISGEVSIGQIVLASFCVGVILVSFCGCFGSLKENRCLIILYGISMFLLLVSEIAGFGYSYWNRADIELATKQEVRRLFDTYYVEPTTKNEAIHMVDFLQSQLRCCGFEGIDYWKDLKADQQQSQLPMSCCSNMRARDYKICTESEAYRDGCWQKLQRKWMREYPNVQIGIGVVILIELLALVLSVYLAKAHARKSQKYADDSDTNYY</sequence>
<feature type="disulfide bond" evidence="6">
    <location>
        <begin position="148"/>
        <end position="185"/>
    </location>
</feature>
<evidence type="ECO:0000256" key="2">
    <source>
        <dbReference type="ARBA" id="ARBA00006840"/>
    </source>
</evidence>
<evidence type="ECO:0000256" key="3">
    <source>
        <dbReference type="ARBA" id="ARBA00022692"/>
    </source>
</evidence>
<comment type="subcellular location">
    <subcellularLocation>
        <location evidence="1 7">Membrane</location>
        <topology evidence="1 7">Multi-pass membrane protein</topology>
    </subcellularLocation>
</comment>
<name>A0A9P0F6M5_BEMTA</name>
<evidence type="ECO:0000313" key="8">
    <source>
        <dbReference type="EMBL" id="CAH0394539.1"/>
    </source>
</evidence>
<dbReference type="PIRSF" id="PIRSF002419">
    <property type="entry name" value="Tetraspanin"/>
    <property type="match status" value="1"/>
</dbReference>
<comment type="similarity">
    <text evidence="2 7">Belongs to the tetraspanin (TM4SF) family.</text>
</comment>
<dbReference type="Gene3D" id="1.10.1450.10">
    <property type="entry name" value="Tetraspanin"/>
    <property type="match status" value="1"/>
</dbReference>
<dbReference type="Pfam" id="PF00335">
    <property type="entry name" value="Tetraspanin"/>
    <property type="match status" value="1"/>
</dbReference>
<feature type="disulfide bond" evidence="6">
    <location>
        <begin position="149"/>
        <end position="174"/>
    </location>
</feature>
<keyword evidence="3 7" id="KW-0812">Transmembrane</keyword>
<dbReference type="GO" id="GO:0005886">
    <property type="term" value="C:plasma membrane"/>
    <property type="evidence" value="ECO:0007669"/>
    <property type="project" value="TreeGrafter"/>
</dbReference>
<keyword evidence="6" id="KW-1015">Disulfide bond</keyword>
<feature type="transmembrane region" description="Helical" evidence="7">
    <location>
        <begin position="82"/>
        <end position="105"/>
    </location>
</feature>
<organism evidence="8 9">
    <name type="scientific">Bemisia tabaci</name>
    <name type="common">Sweetpotato whitefly</name>
    <name type="synonym">Aleurodes tabaci</name>
    <dbReference type="NCBI Taxonomy" id="7038"/>
    <lineage>
        <taxon>Eukaryota</taxon>
        <taxon>Metazoa</taxon>
        <taxon>Ecdysozoa</taxon>
        <taxon>Arthropoda</taxon>
        <taxon>Hexapoda</taxon>
        <taxon>Insecta</taxon>
        <taxon>Pterygota</taxon>
        <taxon>Neoptera</taxon>
        <taxon>Paraneoptera</taxon>
        <taxon>Hemiptera</taxon>
        <taxon>Sternorrhyncha</taxon>
        <taxon>Aleyrodoidea</taxon>
        <taxon>Aleyrodidae</taxon>
        <taxon>Aleyrodinae</taxon>
        <taxon>Bemisia</taxon>
    </lineage>
</organism>
<keyword evidence="4 7" id="KW-1133">Transmembrane helix</keyword>
<accession>A0A9P0F6M5</accession>
<feature type="transmembrane region" description="Helical" evidence="7">
    <location>
        <begin position="54"/>
        <end position="75"/>
    </location>
</feature>
<evidence type="ECO:0000256" key="5">
    <source>
        <dbReference type="ARBA" id="ARBA00023136"/>
    </source>
</evidence>
<gene>
    <name evidence="8" type="ORF">BEMITA_LOCUS12824</name>
</gene>
<proteinExistence type="inferred from homology"/>
<protein>
    <recommendedName>
        <fullName evidence="7">Tetraspanin</fullName>
    </recommendedName>
</protein>